<dbReference type="AlphaFoldDB" id="A0A8T3BJK6"/>
<keyword evidence="1" id="KW-0812">Transmembrane</keyword>
<organism evidence="2 3">
    <name type="scientific">Dendrobium nobile</name>
    <name type="common">Orchid</name>
    <dbReference type="NCBI Taxonomy" id="94219"/>
    <lineage>
        <taxon>Eukaryota</taxon>
        <taxon>Viridiplantae</taxon>
        <taxon>Streptophyta</taxon>
        <taxon>Embryophyta</taxon>
        <taxon>Tracheophyta</taxon>
        <taxon>Spermatophyta</taxon>
        <taxon>Magnoliopsida</taxon>
        <taxon>Liliopsida</taxon>
        <taxon>Asparagales</taxon>
        <taxon>Orchidaceae</taxon>
        <taxon>Epidendroideae</taxon>
        <taxon>Malaxideae</taxon>
        <taxon>Dendrobiinae</taxon>
        <taxon>Dendrobium</taxon>
    </lineage>
</organism>
<dbReference type="Proteomes" id="UP000829196">
    <property type="component" value="Unassembled WGS sequence"/>
</dbReference>
<keyword evidence="3" id="KW-1185">Reference proteome</keyword>
<reference evidence="2" key="1">
    <citation type="journal article" date="2022" name="Front. Genet.">
        <title>Chromosome-Scale Assembly of the Dendrobium nobile Genome Provides Insights Into the Molecular Mechanism of the Biosynthesis of the Medicinal Active Ingredient of Dendrobium.</title>
        <authorList>
            <person name="Xu Q."/>
            <person name="Niu S.-C."/>
            <person name="Li K.-L."/>
            <person name="Zheng P.-J."/>
            <person name="Zhang X.-J."/>
            <person name="Jia Y."/>
            <person name="Liu Y."/>
            <person name="Niu Y.-X."/>
            <person name="Yu L.-H."/>
            <person name="Chen D.-F."/>
            <person name="Zhang G.-Q."/>
        </authorList>
    </citation>
    <scope>NUCLEOTIDE SEQUENCE</scope>
    <source>
        <tissue evidence="2">Leaf</tissue>
    </source>
</reference>
<name>A0A8T3BJK6_DENNO</name>
<sequence length="95" mass="10965">MWGDSEEMKLAMGGFSNLLLFIIKRATTISLCYQTSDHRIKRMQLFPRQSVEKTDVVSATDKEFQILRFAASEAAAVQMKCAEQFGEIWRMRIQV</sequence>
<gene>
    <name evidence="2" type="ORF">KFK09_009546</name>
</gene>
<accession>A0A8T3BJK6</accession>
<evidence type="ECO:0000313" key="2">
    <source>
        <dbReference type="EMBL" id="KAI0513522.1"/>
    </source>
</evidence>
<keyword evidence="1" id="KW-0472">Membrane</keyword>
<protein>
    <submittedName>
        <fullName evidence="2">Uncharacterized protein</fullName>
    </submittedName>
</protein>
<evidence type="ECO:0000256" key="1">
    <source>
        <dbReference type="SAM" id="Phobius"/>
    </source>
</evidence>
<dbReference type="EMBL" id="JAGYWB010000008">
    <property type="protein sequence ID" value="KAI0513522.1"/>
    <property type="molecule type" value="Genomic_DNA"/>
</dbReference>
<comment type="caution">
    <text evidence="2">The sequence shown here is derived from an EMBL/GenBank/DDBJ whole genome shotgun (WGS) entry which is preliminary data.</text>
</comment>
<evidence type="ECO:0000313" key="3">
    <source>
        <dbReference type="Proteomes" id="UP000829196"/>
    </source>
</evidence>
<proteinExistence type="predicted"/>
<keyword evidence="1" id="KW-1133">Transmembrane helix</keyword>
<feature type="transmembrane region" description="Helical" evidence="1">
    <location>
        <begin position="12"/>
        <end position="33"/>
    </location>
</feature>